<keyword evidence="2" id="KW-0503">Monooxygenase</keyword>
<dbReference type="PROSITE" id="PS00086">
    <property type="entry name" value="CYTOCHROME_P450"/>
    <property type="match status" value="1"/>
</dbReference>
<evidence type="ECO:0000313" key="4">
    <source>
        <dbReference type="Proteomes" id="UP001299970"/>
    </source>
</evidence>
<dbReference type="EMBL" id="JAKXMK010000030">
    <property type="protein sequence ID" value="MCH6170138.1"/>
    <property type="molecule type" value="Genomic_DNA"/>
</dbReference>
<dbReference type="PANTHER" id="PTHR46696:SF4">
    <property type="entry name" value="BIOTIN BIOSYNTHESIS CYTOCHROME P450"/>
    <property type="match status" value="1"/>
</dbReference>
<protein>
    <submittedName>
        <fullName evidence="3">Cytochrome P450</fullName>
    </submittedName>
</protein>
<keyword evidence="4" id="KW-1185">Reference proteome</keyword>
<dbReference type="Proteomes" id="UP001299970">
    <property type="component" value="Unassembled WGS sequence"/>
</dbReference>
<dbReference type="InterPro" id="IPR001128">
    <property type="entry name" value="Cyt_P450"/>
</dbReference>
<proteinExistence type="inferred from homology"/>
<dbReference type="RefSeq" id="WP_241040948.1">
    <property type="nucleotide sequence ID" value="NZ_BAAAJF010000049.1"/>
</dbReference>
<dbReference type="Pfam" id="PF00067">
    <property type="entry name" value="p450"/>
    <property type="match status" value="1"/>
</dbReference>
<dbReference type="InterPro" id="IPR002397">
    <property type="entry name" value="Cyt_P450_B"/>
</dbReference>
<keyword evidence="2" id="KW-0349">Heme</keyword>
<keyword evidence="2" id="KW-0479">Metal-binding</keyword>
<evidence type="ECO:0000256" key="2">
    <source>
        <dbReference type="RuleBase" id="RU000461"/>
    </source>
</evidence>
<keyword evidence="2" id="KW-0408">Iron</keyword>
<dbReference type="PRINTS" id="PR00359">
    <property type="entry name" value="BP450"/>
</dbReference>
<comment type="caution">
    <text evidence="3">The sequence shown here is derived from an EMBL/GenBank/DDBJ whole genome shotgun (WGS) entry which is preliminary data.</text>
</comment>
<evidence type="ECO:0000313" key="3">
    <source>
        <dbReference type="EMBL" id="MCH6170138.1"/>
    </source>
</evidence>
<comment type="similarity">
    <text evidence="1 2">Belongs to the cytochrome P450 family.</text>
</comment>
<dbReference type="InterPro" id="IPR036396">
    <property type="entry name" value="Cyt_P450_sf"/>
</dbReference>
<name>A0ABS9TP34_9PSEU</name>
<sequence>MQLADLVALDQDGLRCPAEAYERMRERGVHYAPEVDAYVVSRHADVVAVLRDGERFSSANTVGNPPVRPEDDDTGLRPLLLLSDDPLHARRRSIVNRVFTPARVAAWEPQISEVCARLVDGLRGRTDIDLVRDLAALLPIRVISLVLGVPQRDVDRFRAWSEEITSSLGGHSGDAARRERVQAAFTEYIGTLLDERDGMPGEDVLSLIGEAERQGELSRRECVRFVIELLIAGNITTTHHLASSMALLGRMPGLFDQLRREPRLIGRFIEESLRLEAPIQCFYRLVTVDSLVGGVEVPAGSRLLVFYGSANRDPQVWQQCPHLVLDRRNGSAHLAFGKGAHACIGASLARLESRVVLQALIERIESVELLLPHEQQPYLPSFVNHGPISLPARLVFLGTTVGSPRVP</sequence>
<keyword evidence="2" id="KW-0560">Oxidoreductase</keyword>
<dbReference type="PANTHER" id="PTHR46696">
    <property type="entry name" value="P450, PUTATIVE (EUROFUNG)-RELATED"/>
    <property type="match status" value="1"/>
</dbReference>
<dbReference type="SUPFAM" id="SSF48264">
    <property type="entry name" value="Cytochrome P450"/>
    <property type="match status" value="1"/>
</dbReference>
<reference evidence="3 4" key="1">
    <citation type="submission" date="2022-03" db="EMBL/GenBank/DDBJ databases">
        <title>Pseudonocardia alaer sp. nov., a novel actinomycete isolated from reed forest soil.</title>
        <authorList>
            <person name="Wang L."/>
        </authorList>
    </citation>
    <scope>NUCLEOTIDE SEQUENCE [LARGE SCALE GENOMIC DNA]</scope>
    <source>
        <strain evidence="3 4">Y-16303</strain>
    </source>
</reference>
<accession>A0ABS9TP34</accession>
<dbReference type="Gene3D" id="1.10.630.10">
    <property type="entry name" value="Cytochrome P450"/>
    <property type="match status" value="1"/>
</dbReference>
<evidence type="ECO:0000256" key="1">
    <source>
        <dbReference type="ARBA" id="ARBA00010617"/>
    </source>
</evidence>
<gene>
    <name evidence="3" type="ORF">MMF94_30935</name>
</gene>
<organism evidence="3 4">
    <name type="scientific">Pseudonocardia alaniniphila</name>
    <dbReference type="NCBI Taxonomy" id="75291"/>
    <lineage>
        <taxon>Bacteria</taxon>
        <taxon>Bacillati</taxon>
        <taxon>Actinomycetota</taxon>
        <taxon>Actinomycetes</taxon>
        <taxon>Pseudonocardiales</taxon>
        <taxon>Pseudonocardiaceae</taxon>
        <taxon>Pseudonocardia</taxon>
    </lineage>
</organism>
<dbReference type="InterPro" id="IPR017972">
    <property type="entry name" value="Cyt_P450_CS"/>
</dbReference>